<feature type="non-terminal residue" evidence="2">
    <location>
        <position position="67"/>
    </location>
</feature>
<reference evidence="2 3" key="1">
    <citation type="journal article" date="2021" name="BMC Biol.">
        <title>Horizontally acquired antibacterial genes associated with adaptive radiation of ladybird beetles.</title>
        <authorList>
            <person name="Li H.S."/>
            <person name="Tang X.F."/>
            <person name="Huang Y.H."/>
            <person name="Xu Z.Y."/>
            <person name="Chen M.L."/>
            <person name="Du X.Y."/>
            <person name="Qiu B.Y."/>
            <person name="Chen P.T."/>
            <person name="Zhang W."/>
            <person name="Slipinski A."/>
            <person name="Escalona H.E."/>
            <person name="Waterhouse R.M."/>
            <person name="Zwick A."/>
            <person name="Pang H."/>
        </authorList>
    </citation>
    <scope>NUCLEOTIDE SEQUENCE [LARGE SCALE GENOMIC DNA]</scope>
    <source>
        <strain evidence="2">SYSU2018</strain>
    </source>
</reference>
<feature type="region of interest" description="Disordered" evidence="1">
    <location>
        <begin position="1"/>
        <end position="20"/>
    </location>
</feature>
<evidence type="ECO:0000256" key="1">
    <source>
        <dbReference type="SAM" id="MobiDB-lite"/>
    </source>
</evidence>
<protein>
    <submittedName>
        <fullName evidence="2">Uncharacterized protein</fullName>
    </submittedName>
</protein>
<sequence>MEEKNAASGSGAGEKGDTMKHEKLKNFNWKRVDNAPNFQHLQIFNSVRKQEDNSTENGRLYSSVLIF</sequence>
<gene>
    <name evidence="2" type="ORF">HHI36_001416</name>
</gene>
<dbReference type="Proteomes" id="UP001516400">
    <property type="component" value="Unassembled WGS sequence"/>
</dbReference>
<dbReference type="EMBL" id="JABFTP020000185">
    <property type="protein sequence ID" value="KAL3286931.1"/>
    <property type="molecule type" value="Genomic_DNA"/>
</dbReference>
<keyword evidence="3" id="KW-1185">Reference proteome</keyword>
<proteinExistence type="predicted"/>
<organism evidence="2 3">
    <name type="scientific">Cryptolaemus montrouzieri</name>
    <dbReference type="NCBI Taxonomy" id="559131"/>
    <lineage>
        <taxon>Eukaryota</taxon>
        <taxon>Metazoa</taxon>
        <taxon>Ecdysozoa</taxon>
        <taxon>Arthropoda</taxon>
        <taxon>Hexapoda</taxon>
        <taxon>Insecta</taxon>
        <taxon>Pterygota</taxon>
        <taxon>Neoptera</taxon>
        <taxon>Endopterygota</taxon>
        <taxon>Coleoptera</taxon>
        <taxon>Polyphaga</taxon>
        <taxon>Cucujiformia</taxon>
        <taxon>Coccinelloidea</taxon>
        <taxon>Coccinellidae</taxon>
        <taxon>Scymninae</taxon>
        <taxon>Scymnini</taxon>
        <taxon>Cryptolaemus</taxon>
    </lineage>
</organism>
<comment type="caution">
    <text evidence="2">The sequence shown here is derived from an EMBL/GenBank/DDBJ whole genome shotgun (WGS) entry which is preliminary data.</text>
</comment>
<dbReference type="AlphaFoldDB" id="A0ABD2P8A1"/>
<evidence type="ECO:0000313" key="2">
    <source>
        <dbReference type="EMBL" id="KAL3286931.1"/>
    </source>
</evidence>
<accession>A0ABD2P8A1</accession>
<evidence type="ECO:0000313" key="3">
    <source>
        <dbReference type="Proteomes" id="UP001516400"/>
    </source>
</evidence>
<name>A0ABD2P8A1_9CUCU</name>